<dbReference type="HOGENOM" id="CLU_027853_6_4_11"/>
<accession>C7QF42</accession>
<evidence type="ECO:0000256" key="1">
    <source>
        <dbReference type="ARBA" id="ARBA00022630"/>
    </source>
</evidence>
<dbReference type="InterPro" id="IPR022480">
    <property type="entry name" value="F420_MSMEG2906"/>
</dbReference>
<keyword evidence="1" id="KW-0285">Flavoprotein</keyword>
<name>C7QF42_CATAD</name>
<dbReference type="InterPro" id="IPR036661">
    <property type="entry name" value="Luciferase-like_sf"/>
</dbReference>
<evidence type="ECO:0000313" key="7">
    <source>
        <dbReference type="Proteomes" id="UP000000851"/>
    </source>
</evidence>
<dbReference type="PANTHER" id="PTHR42847">
    <property type="entry name" value="ALKANESULFONATE MONOOXYGENASE"/>
    <property type="match status" value="1"/>
</dbReference>
<dbReference type="CDD" id="cd01097">
    <property type="entry name" value="Tetrahydromethanopterin_reductase"/>
    <property type="match status" value="1"/>
</dbReference>
<dbReference type="GO" id="GO:0046306">
    <property type="term" value="P:alkanesulfonate catabolic process"/>
    <property type="evidence" value="ECO:0007669"/>
    <property type="project" value="TreeGrafter"/>
</dbReference>
<dbReference type="RefSeq" id="WP_015794529.1">
    <property type="nucleotide sequence ID" value="NC_013131.1"/>
</dbReference>
<dbReference type="STRING" id="479433.Caci_5942"/>
<keyword evidence="2" id="KW-0288">FMN</keyword>
<dbReference type="AlphaFoldDB" id="C7QF42"/>
<feature type="domain" description="Luciferase-like" evidence="5">
    <location>
        <begin position="7"/>
        <end position="210"/>
    </location>
</feature>
<dbReference type="Gene3D" id="3.20.20.30">
    <property type="entry name" value="Luciferase-like domain"/>
    <property type="match status" value="1"/>
</dbReference>
<dbReference type="SUPFAM" id="SSF51679">
    <property type="entry name" value="Bacterial luciferase-like"/>
    <property type="match status" value="1"/>
</dbReference>
<protein>
    <submittedName>
        <fullName evidence="6">Coenzyme F420-dependent N5 N10-methylene tetrahydromethanopterin reductase-like protein</fullName>
    </submittedName>
</protein>
<evidence type="ECO:0000313" key="6">
    <source>
        <dbReference type="EMBL" id="ACU74800.1"/>
    </source>
</evidence>
<dbReference type="InterPro" id="IPR050172">
    <property type="entry name" value="SsuD_RutA_monooxygenase"/>
</dbReference>
<keyword evidence="3" id="KW-0560">Oxidoreductase</keyword>
<evidence type="ECO:0000256" key="2">
    <source>
        <dbReference type="ARBA" id="ARBA00022643"/>
    </source>
</evidence>
<dbReference type="NCBIfam" id="TIGR03856">
    <property type="entry name" value="F420_MSMEG_2906"/>
    <property type="match status" value="1"/>
</dbReference>
<dbReference type="InParanoid" id="C7QF42"/>
<dbReference type="Pfam" id="PF00296">
    <property type="entry name" value="Bac_luciferase"/>
    <property type="match status" value="1"/>
</dbReference>
<dbReference type="PANTHER" id="PTHR42847:SF8">
    <property type="entry name" value="CONSERVED PROTEIN"/>
    <property type="match status" value="1"/>
</dbReference>
<dbReference type="EMBL" id="CP001700">
    <property type="protein sequence ID" value="ACU74800.1"/>
    <property type="molecule type" value="Genomic_DNA"/>
</dbReference>
<gene>
    <name evidence="6" type="ordered locus">Caci_5942</name>
</gene>
<keyword evidence="4" id="KW-0503">Monooxygenase</keyword>
<proteinExistence type="predicted"/>
<organism evidence="6 7">
    <name type="scientific">Catenulispora acidiphila (strain DSM 44928 / JCM 14897 / NBRC 102108 / NRRL B-24433 / ID139908)</name>
    <dbReference type="NCBI Taxonomy" id="479433"/>
    <lineage>
        <taxon>Bacteria</taxon>
        <taxon>Bacillati</taxon>
        <taxon>Actinomycetota</taxon>
        <taxon>Actinomycetes</taxon>
        <taxon>Catenulisporales</taxon>
        <taxon>Catenulisporaceae</taxon>
        <taxon>Catenulispora</taxon>
    </lineage>
</organism>
<evidence type="ECO:0000256" key="4">
    <source>
        <dbReference type="ARBA" id="ARBA00023033"/>
    </source>
</evidence>
<keyword evidence="7" id="KW-1185">Reference proteome</keyword>
<reference evidence="6 7" key="1">
    <citation type="journal article" date="2009" name="Stand. Genomic Sci.">
        <title>Complete genome sequence of Catenulispora acidiphila type strain (ID 139908).</title>
        <authorList>
            <person name="Copeland A."/>
            <person name="Lapidus A."/>
            <person name="Glavina Del Rio T."/>
            <person name="Nolan M."/>
            <person name="Lucas S."/>
            <person name="Chen F."/>
            <person name="Tice H."/>
            <person name="Cheng J.F."/>
            <person name="Bruce D."/>
            <person name="Goodwin L."/>
            <person name="Pitluck S."/>
            <person name="Mikhailova N."/>
            <person name="Pati A."/>
            <person name="Ivanova N."/>
            <person name="Mavromatis K."/>
            <person name="Chen A."/>
            <person name="Palaniappan K."/>
            <person name="Chain P."/>
            <person name="Land M."/>
            <person name="Hauser L."/>
            <person name="Chang Y.J."/>
            <person name="Jeffries C.D."/>
            <person name="Chertkov O."/>
            <person name="Brettin T."/>
            <person name="Detter J.C."/>
            <person name="Han C."/>
            <person name="Ali Z."/>
            <person name="Tindall B.J."/>
            <person name="Goker M."/>
            <person name="Bristow J."/>
            <person name="Eisen J.A."/>
            <person name="Markowitz V."/>
            <person name="Hugenholtz P."/>
            <person name="Kyrpides N.C."/>
            <person name="Klenk H.P."/>
        </authorList>
    </citation>
    <scope>NUCLEOTIDE SEQUENCE [LARGE SCALE GENOMIC DNA]</scope>
    <source>
        <strain evidence="7">DSM 44928 / JCM 14897 / NBRC 102108 / NRRL B-24433 / ID139908</strain>
    </source>
</reference>
<dbReference type="KEGG" id="cai:Caci_5942"/>
<dbReference type="Proteomes" id="UP000000851">
    <property type="component" value="Chromosome"/>
</dbReference>
<dbReference type="InterPro" id="IPR011251">
    <property type="entry name" value="Luciferase-like_dom"/>
</dbReference>
<dbReference type="GO" id="GO:0008726">
    <property type="term" value="F:alkanesulfonate monooxygenase activity"/>
    <property type="evidence" value="ECO:0007669"/>
    <property type="project" value="TreeGrafter"/>
</dbReference>
<sequence length="252" mass="28197">MARFKVGVQLRPQHTDTTALREAWQRADALGVDSIWTWDHFYPLGGDPDGTHFEGSSLLAAMAVTTTRARFGMLVHCNSYRNPELLADMARTVDQLSGGRYVLGIGSGWFERDYTEYGYEFGTAPERLQALKAALPRIKERLGKLNPAAADLPILIGGGGEKVTLRLVAQYADLWNTFGPVENFRHKNQVLDEWCAKLGRDPKAVERTVMINDDEIDNYQAYLDVGADHIIVGGDHPFELDNVRRLLAHARD</sequence>
<dbReference type="OrthoDB" id="143323at2"/>
<dbReference type="eggNOG" id="COG2141">
    <property type="taxonomic scope" value="Bacteria"/>
</dbReference>
<evidence type="ECO:0000259" key="5">
    <source>
        <dbReference type="Pfam" id="PF00296"/>
    </source>
</evidence>
<evidence type="ECO:0000256" key="3">
    <source>
        <dbReference type="ARBA" id="ARBA00023002"/>
    </source>
</evidence>